<dbReference type="InterPro" id="IPR027417">
    <property type="entry name" value="P-loop_NTPase"/>
</dbReference>
<evidence type="ECO:0008006" key="3">
    <source>
        <dbReference type="Google" id="ProtNLM"/>
    </source>
</evidence>
<accession>A0A1Z4M2K9</accession>
<protein>
    <recommendedName>
        <fullName evidence="3">CobQ/CobB/MinD/ParA nucleotide binding domain-containing protein</fullName>
    </recommendedName>
</protein>
<reference evidence="1 2" key="1">
    <citation type="submission" date="2017-06" db="EMBL/GenBank/DDBJ databases">
        <title>Genome sequencing of cyanobaciteial culture collection at National Institute for Environmental Studies (NIES).</title>
        <authorList>
            <person name="Hirose Y."/>
            <person name="Shimura Y."/>
            <person name="Fujisawa T."/>
            <person name="Nakamura Y."/>
            <person name="Kawachi M."/>
        </authorList>
    </citation>
    <scope>NUCLEOTIDE SEQUENCE [LARGE SCALE GENOMIC DNA]</scope>
    <source>
        <strain evidence="1 2">NIES-267</strain>
        <plasmid evidence="2">Plasmid1 dna</plasmid>
    </source>
</reference>
<keyword evidence="1" id="KW-0614">Plasmid</keyword>
<name>A0A1Z4M2K9_9CYAN</name>
<gene>
    <name evidence="1" type="ORF">NIES267_71320</name>
</gene>
<evidence type="ECO:0000313" key="2">
    <source>
        <dbReference type="Proteomes" id="UP000218418"/>
    </source>
</evidence>
<dbReference type="OrthoDB" id="508362at2"/>
<evidence type="ECO:0000313" key="1">
    <source>
        <dbReference type="EMBL" id="BAY87608.1"/>
    </source>
</evidence>
<dbReference type="Proteomes" id="UP000218418">
    <property type="component" value="Plasmid plasmid1"/>
</dbReference>
<dbReference type="EMBL" id="AP018228">
    <property type="protein sequence ID" value="BAY87608.1"/>
    <property type="molecule type" value="Genomic_DNA"/>
</dbReference>
<keyword evidence="2" id="KW-1185">Reference proteome</keyword>
<organism evidence="1 2">
    <name type="scientific">Calothrix parasitica NIES-267</name>
    <dbReference type="NCBI Taxonomy" id="1973488"/>
    <lineage>
        <taxon>Bacteria</taxon>
        <taxon>Bacillati</taxon>
        <taxon>Cyanobacteriota</taxon>
        <taxon>Cyanophyceae</taxon>
        <taxon>Nostocales</taxon>
        <taxon>Calotrichaceae</taxon>
        <taxon>Calothrix</taxon>
    </lineage>
</organism>
<dbReference type="SUPFAM" id="SSF52540">
    <property type="entry name" value="P-loop containing nucleoside triphosphate hydrolases"/>
    <property type="match status" value="1"/>
</dbReference>
<sequence length="241" mass="28309">MHKNILQKRVVIALGDSRVGKSTCIKLLVDLLRCNNKQFLLYDLDARNKFIGYRNYVPLCDNLNFFKGNTDVILDDIKDTDVSVILVDMPGQYITSIINEIEDCCLFEKLAELDWQITFLQPISHRNDCINYLKQIMNYADVNANYVVVKNLYFDKYFIKFEKEVVNKLHQLNGEIINLGELQKNVYEVVDKFELPYKESCENVELFLLYRSYLFRWMKSFTQQIADNILAAKYLGIYSLS</sequence>
<proteinExistence type="predicted"/>
<geneLocation type="plasmid" evidence="2">
    <name>Plasmid1 dna</name>
</geneLocation>
<dbReference type="AlphaFoldDB" id="A0A1Z4M2K9"/>